<comment type="caution">
    <text evidence="1">The sequence shown here is derived from an EMBL/GenBank/DDBJ whole genome shotgun (WGS) entry which is preliminary data.</text>
</comment>
<dbReference type="Gene3D" id="3.30.1150.10">
    <property type="match status" value="1"/>
</dbReference>
<keyword evidence="2" id="KW-1185">Reference proteome</keyword>
<dbReference type="RefSeq" id="WP_377002520.1">
    <property type="nucleotide sequence ID" value="NZ_JBHSGG010000001.1"/>
</dbReference>
<evidence type="ECO:0000313" key="2">
    <source>
        <dbReference type="Proteomes" id="UP001595892"/>
    </source>
</evidence>
<dbReference type="Proteomes" id="UP001595892">
    <property type="component" value="Unassembled WGS sequence"/>
</dbReference>
<name>A0ABV9NFA2_9GAMM</name>
<evidence type="ECO:0008006" key="3">
    <source>
        <dbReference type="Google" id="ProtNLM"/>
    </source>
</evidence>
<proteinExistence type="predicted"/>
<dbReference type="EMBL" id="JBHSGG010000001">
    <property type="protein sequence ID" value="MFC4726621.1"/>
    <property type="molecule type" value="Genomic_DNA"/>
</dbReference>
<reference evidence="2" key="1">
    <citation type="journal article" date="2019" name="Int. J. Syst. Evol. Microbiol.">
        <title>The Global Catalogue of Microorganisms (GCM) 10K type strain sequencing project: providing services to taxonomists for standard genome sequencing and annotation.</title>
        <authorList>
            <consortium name="The Broad Institute Genomics Platform"/>
            <consortium name="The Broad Institute Genome Sequencing Center for Infectious Disease"/>
            <person name="Wu L."/>
            <person name="Ma J."/>
        </authorList>
    </citation>
    <scope>NUCLEOTIDE SEQUENCE [LARGE SCALE GENOMIC DNA]</scope>
    <source>
        <strain evidence="2">CGMCC 1.13574</strain>
    </source>
</reference>
<evidence type="ECO:0000313" key="1">
    <source>
        <dbReference type="EMBL" id="MFC4726621.1"/>
    </source>
</evidence>
<accession>A0ABV9NFA2</accession>
<dbReference type="SUPFAM" id="SSF74653">
    <property type="entry name" value="TolA/TonB C-terminal domain"/>
    <property type="match status" value="1"/>
</dbReference>
<protein>
    <recommendedName>
        <fullName evidence="3">TonB family protein</fullName>
    </recommendedName>
</protein>
<sequence>MLIASVMATAFAAPSGPVEFEVAGDVEVREDGSLLAVGLPPTLEDPVRAIVLDVVSALRFEPYAADGRAVPMVLRVRIVPGEAGYTFEPVAARFGSGAAHPLRVGYPPESLRHAEAGDVLAAVQVSPEGAVETVAVLASRINRGGRAARRRLEGAALAALTGATFFPCPASVPDIRVVPVAFRLDAPEARSRPGAWVRHDVPWAEGTPAVARLGALDDDVLERDEQGWEPCVPRLRPGQLVVATP</sequence>
<gene>
    <name evidence="1" type="ORF">ACFO3Q_00320</name>
</gene>
<organism evidence="1 2">
    <name type="scientific">Coralloluteibacterium thermophilum</name>
    <dbReference type="NCBI Taxonomy" id="2707049"/>
    <lineage>
        <taxon>Bacteria</taxon>
        <taxon>Pseudomonadati</taxon>
        <taxon>Pseudomonadota</taxon>
        <taxon>Gammaproteobacteria</taxon>
        <taxon>Lysobacterales</taxon>
        <taxon>Lysobacteraceae</taxon>
        <taxon>Coralloluteibacterium</taxon>
    </lineage>
</organism>